<keyword evidence="1" id="KW-0547">Nucleotide-binding</keyword>
<dbReference type="InterPro" id="IPR017441">
    <property type="entry name" value="Protein_kinase_ATP_BS"/>
</dbReference>
<reference evidence="2 3" key="1">
    <citation type="submission" date="2021-06" db="EMBL/GenBank/DDBJ databases">
        <authorList>
            <person name="Kallberg Y."/>
            <person name="Tangrot J."/>
            <person name="Rosling A."/>
        </authorList>
    </citation>
    <scope>NUCLEOTIDE SEQUENCE [LARGE SCALE GENOMIC DNA]</scope>
    <source>
        <strain evidence="2 3">120-4 pot B 10/14</strain>
    </source>
</reference>
<evidence type="ECO:0000313" key="2">
    <source>
        <dbReference type="EMBL" id="CAG8756128.1"/>
    </source>
</evidence>
<sequence length="417" mass="48287">MEVSNEEKKADKGCPWKIPHSNEDNYKVEDIPIQKDENFYSLQLEIDETIPCVPELVRKLGIDKGYKKRDDNFIAAANIPAFIIKELHMMNIIIENKFGTISNKTTKSVEQLWIESFENVNIKESDKIVENCEEKIVLNKYTIHYVHKGTILLSHKNLKPTKEYLDAIKNALDGNYNDTQKFENLRQIGDEYGFFGWHKIKLGGKCLTMTQDQTNDKYVIAIGGNIAMNANQIKWLGSLESYKTWAIIEYKDKFSLYELLPENLQLEIKRLHQDDEKVNQSEIKHLYPNVEKVNMILGEWAEMFEKGLKESNIKSFEYSLYNDIKLIGRGGSSIVYAASYQGKTYALKSLKRNLVLDVETKKTLINEVVDNTPPIYSNLYKKCWSSSPDQRPTLYEILDQLEMLSKEALVGITNYLY</sequence>
<evidence type="ECO:0000256" key="1">
    <source>
        <dbReference type="PROSITE-ProRule" id="PRU10141"/>
    </source>
</evidence>
<proteinExistence type="predicted"/>
<gene>
    <name evidence="2" type="ORF">GMARGA_LOCUS16933</name>
</gene>
<organism evidence="2 3">
    <name type="scientific">Gigaspora margarita</name>
    <dbReference type="NCBI Taxonomy" id="4874"/>
    <lineage>
        <taxon>Eukaryota</taxon>
        <taxon>Fungi</taxon>
        <taxon>Fungi incertae sedis</taxon>
        <taxon>Mucoromycota</taxon>
        <taxon>Glomeromycotina</taxon>
        <taxon>Glomeromycetes</taxon>
        <taxon>Diversisporales</taxon>
        <taxon>Gigasporaceae</taxon>
        <taxon>Gigaspora</taxon>
    </lineage>
</organism>
<name>A0ABN7VCX5_GIGMA</name>
<dbReference type="Gene3D" id="1.10.510.10">
    <property type="entry name" value="Transferase(Phosphotransferase) domain 1"/>
    <property type="match status" value="1"/>
</dbReference>
<feature type="non-terminal residue" evidence="2">
    <location>
        <position position="417"/>
    </location>
</feature>
<accession>A0ABN7VCX5</accession>
<protein>
    <submittedName>
        <fullName evidence="2">10417_t:CDS:1</fullName>
    </submittedName>
</protein>
<keyword evidence="1" id="KW-0067">ATP-binding</keyword>
<dbReference type="EMBL" id="CAJVQB010012520">
    <property type="protein sequence ID" value="CAG8756128.1"/>
    <property type="molecule type" value="Genomic_DNA"/>
</dbReference>
<comment type="caution">
    <text evidence="2">The sequence shown here is derived from an EMBL/GenBank/DDBJ whole genome shotgun (WGS) entry which is preliminary data.</text>
</comment>
<keyword evidence="3" id="KW-1185">Reference proteome</keyword>
<dbReference type="PROSITE" id="PS00107">
    <property type="entry name" value="PROTEIN_KINASE_ATP"/>
    <property type="match status" value="1"/>
</dbReference>
<dbReference type="Proteomes" id="UP000789901">
    <property type="component" value="Unassembled WGS sequence"/>
</dbReference>
<dbReference type="SUPFAM" id="SSF56112">
    <property type="entry name" value="Protein kinase-like (PK-like)"/>
    <property type="match status" value="1"/>
</dbReference>
<evidence type="ECO:0000313" key="3">
    <source>
        <dbReference type="Proteomes" id="UP000789901"/>
    </source>
</evidence>
<feature type="binding site" evidence="1">
    <location>
        <position position="348"/>
    </location>
    <ligand>
        <name>ATP</name>
        <dbReference type="ChEBI" id="CHEBI:30616"/>
    </ligand>
</feature>
<dbReference type="InterPro" id="IPR011009">
    <property type="entry name" value="Kinase-like_dom_sf"/>
</dbReference>